<dbReference type="SMART" id="SM00751">
    <property type="entry name" value="BSD"/>
    <property type="match status" value="1"/>
</dbReference>
<sequence>MRNENASRRLSIIMINSTVKFQSALPNSVVEEKTEKEAESDEQMHGTNSELASTFNCGKMRIDENGTGEETETSNKQFADNKKEVEKSVEDSFQGWVTSGTAWGSAWFRSAKEKTYTTFELVKRDLTEFGDVVANEASALANTTVESVRQQAQNLHQIINFEEVDDKQHEEGEKVESDTNETERTSLAYAAGWTSKLPSVPTIADNAWIKAIVDALKNIAQENTIEGENEFTERIYPHVKSVKRSDLPHHILYDIQTNPDTYAKIPEGDEELFKMWKDQFKLIDYDAEINTLLANSPPVRALYQDMVPGEIEDMVFWARYFYKVHQTELLVRCKIDAEKPLLQKDRNEIIQKQKKMTDFIKKGTTKTESRSNVDAELAQNQNSPDRRSIPDESWSICSSTNVDIQELHDEDGPQTPKAESNNSSSRSDGWINWDE</sequence>
<keyword evidence="3" id="KW-1185">Reference proteome</keyword>
<accession>A0A915PIX2</accession>
<dbReference type="WBParaSite" id="sdigi.contig2.g265.t1">
    <property type="protein sequence ID" value="sdigi.contig2.g265.t1"/>
    <property type="gene ID" value="sdigi.contig2.g265"/>
</dbReference>
<dbReference type="SUPFAM" id="SSF140383">
    <property type="entry name" value="BSD domain-like"/>
    <property type="match status" value="1"/>
</dbReference>
<dbReference type="PROSITE" id="PS50858">
    <property type="entry name" value="BSD"/>
    <property type="match status" value="1"/>
</dbReference>
<evidence type="ECO:0000256" key="1">
    <source>
        <dbReference type="SAM" id="MobiDB-lite"/>
    </source>
</evidence>
<feature type="compositionally biased region" description="Polar residues" evidence="1">
    <location>
        <begin position="417"/>
        <end position="427"/>
    </location>
</feature>
<dbReference type="Pfam" id="PF03909">
    <property type="entry name" value="BSD"/>
    <property type="match status" value="1"/>
</dbReference>
<feature type="region of interest" description="Disordered" evidence="1">
    <location>
        <begin position="30"/>
        <end position="83"/>
    </location>
</feature>
<reference evidence="4" key="1">
    <citation type="submission" date="2022-11" db="UniProtKB">
        <authorList>
            <consortium name="WormBaseParasite"/>
        </authorList>
    </citation>
    <scope>IDENTIFICATION</scope>
</reference>
<organism evidence="3 4">
    <name type="scientific">Setaria digitata</name>
    <dbReference type="NCBI Taxonomy" id="48799"/>
    <lineage>
        <taxon>Eukaryota</taxon>
        <taxon>Metazoa</taxon>
        <taxon>Ecdysozoa</taxon>
        <taxon>Nematoda</taxon>
        <taxon>Chromadorea</taxon>
        <taxon>Rhabditida</taxon>
        <taxon>Spirurina</taxon>
        <taxon>Spiruromorpha</taxon>
        <taxon>Filarioidea</taxon>
        <taxon>Setariidae</taxon>
        <taxon>Setaria</taxon>
    </lineage>
</organism>
<protein>
    <submittedName>
        <fullName evidence="4">BSD domain-containing protein</fullName>
    </submittedName>
</protein>
<proteinExistence type="predicted"/>
<dbReference type="GO" id="GO:0005737">
    <property type="term" value="C:cytoplasm"/>
    <property type="evidence" value="ECO:0007669"/>
    <property type="project" value="TreeGrafter"/>
</dbReference>
<feature type="region of interest" description="Disordered" evidence="1">
    <location>
        <begin position="363"/>
        <end position="435"/>
    </location>
</feature>
<name>A0A915PIX2_9BILA</name>
<dbReference type="InterPro" id="IPR051494">
    <property type="entry name" value="BSD_domain-containing"/>
</dbReference>
<evidence type="ECO:0000313" key="3">
    <source>
        <dbReference type="Proteomes" id="UP000887581"/>
    </source>
</evidence>
<evidence type="ECO:0000259" key="2">
    <source>
        <dbReference type="PROSITE" id="PS50858"/>
    </source>
</evidence>
<dbReference type="AlphaFoldDB" id="A0A915PIX2"/>
<feature type="domain" description="BSD" evidence="2">
    <location>
        <begin position="276"/>
        <end position="328"/>
    </location>
</feature>
<dbReference type="InterPro" id="IPR005607">
    <property type="entry name" value="BSD_dom"/>
</dbReference>
<dbReference type="Gene3D" id="1.10.3970.10">
    <property type="entry name" value="BSD domain"/>
    <property type="match status" value="1"/>
</dbReference>
<evidence type="ECO:0000313" key="4">
    <source>
        <dbReference type="WBParaSite" id="sdigi.contig2.g265.t1"/>
    </source>
</evidence>
<dbReference type="InterPro" id="IPR035925">
    <property type="entry name" value="BSD_dom_sf"/>
</dbReference>
<dbReference type="PANTHER" id="PTHR16019:SF5">
    <property type="entry name" value="BSD DOMAIN-CONTAINING PROTEIN 1"/>
    <property type="match status" value="1"/>
</dbReference>
<feature type="compositionally biased region" description="Basic and acidic residues" evidence="1">
    <location>
        <begin position="363"/>
        <end position="373"/>
    </location>
</feature>
<feature type="compositionally biased region" description="Polar residues" evidence="1">
    <location>
        <begin position="45"/>
        <end position="56"/>
    </location>
</feature>
<dbReference type="PANTHER" id="PTHR16019">
    <property type="entry name" value="SYNAPSE-ASSOCIATED PROTEIN"/>
    <property type="match status" value="1"/>
</dbReference>
<dbReference type="Proteomes" id="UP000887581">
    <property type="component" value="Unplaced"/>
</dbReference>